<dbReference type="Pfam" id="PF05728">
    <property type="entry name" value="UPF0227"/>
    <property type="match status" value="1"/>
</dbReference>
<organism evidence="1 2">
    <name type="scientific">Vibrio superstes NBRC 103154</name>
    <dbReference type="NCBI Taxonomy" id="1219062"/>
    <lineage>
        <taxon>Bacteria</taxon>
        <taxon>Pseudomonadati</taxon>
        <taxon>Pseudomonadota</taxon>
        <taxon>Gammaproteobacteria</taxon>
        <taxon>Vibrionales</taxon>
        <taxon>Vibrionaceae</taxon>
        <taxon>Vibrio</taxon>
    </lineage>
</organism>
<name>A0A511QM15_9VIBR</name>
<dbReference type="Gene3D" id="3.40.50.1820">
    <property type="entry name" value="alpha/beta hydrolase"/>
    <property type="match status" value="1"/>
</dbReference>
<dbReference type="InterPro" id="IPR029058">
    <property type="entry name" value="AB_hydrolase_fold"/>
</dbReference>
<evidence type="ECO:0000313" key="2">
    <source>
        <dbReference type="Proteomes" id="UP000321113"/>
    </source>
</evidence>
<keyword evidence="2" id="KW-1185">Reference proteome</keyword>
<dbReference type="PANTHER" id="PTHR35602">
    <property type="entry name" value="ESTERASE YQIA-RELATED"/>
    <property type="match status" value="1"/>
</dbReference>
<proteinExistence type="predicted"/>
<dbReference type="PANTHER" id="PTHR35602:SF3">
    <property type="entry name" value="ESTERASE YQIA"/>
    <property type="match status" value="1"/>
</dbReference>
<comment type="caution">
    <text evidence="1">The sequence shown here is derived from an EMBL/GenBank/DDBJ whole genome shotgun (WGS) entry which is preliminary data.</text>
</comment>
<dbReference type="InterPro" id="IPR008886">
    <property type="entry name" value="UPF0227/Esterase_YqiA"/>
</dbReference>
<dbReference type="SUPFAM" id="SSF53474">
    <property type="entry name" value="alpha/beta-Hydrolases"/>
    <property type="match status" value="1"/>
</dbReference>
<dbReference type="EMBL" id="BJXK01000002">
    <property type="protein sequence ID" value="GEM78375.1"/>
    <property type="molecule type" value="Genomic_DNA"/>
</dbReference>
<dbReference type="AlphaFoldDB" id="A0A511QM15"/>
<protein>
    <submittedName>
        <fullName evidence="1">Esterase YqiA</fullName>
    </submittedName>
</protein>
<gene>
    <name evidence="1" type="primary">yqiA</name>
    <name evidence="1" type="ORF">VSU01S_06200</name>
</gene>
<accession>A0A511QM15</accession>
<evidence type="ECO:0000313" key="1">
    <source>
        <dbReference type="EMBL" id="GEM78375.1"/>
    </source>
</evidence>
<reference evidence="1 2" key="1">
    <citation type="submission" date="2019-07" db="EMBL/GenBank/DDBJ databases">
        <title>Whole genome shotgun sequence of Vibrio superstes NBRC 103154.</title>
        <authorList>
            <person name="Hosoyama A."/>
            <person name="Uohara A."/>
            <person name="Ohji S."/>
            <person name="Ichikawa N."/>
        </authorList>
    </citation>
    <scope>NUCLEOTIDE SEQUENCE [LARGE SCALE GENOMIC DNA]</scope>
    <source>
        <strain evidence="1 2">NBRC 103154</strain>
    </source>
</reference>
<dbReference type="NCBIfam" id="NF008291">
    <property type="entry name" value="PRK11071.1"/>
    <property type="match status" value="1"/>
</dbReference>
<sequence length="197" mass="22414">MPIQSKPALLLYLHGFNSSPQSLKAQVMAEFCAEYRPDIRFVAPQLPVYPESCVQMLEQLCDELILEYQVGLVGSSMGGYLSTWLNKKYGFKAALVNPAVKPYELLQDFLGPQLNPYTQEQYLLESVHVEQLRAIDVPEINNTSDFWLLQQQGDEVLNYQQAVDKYHGCKQTVEEGGNHSFVGFERYPSAIVEFLQL</sequence>
<dbReference type="Proteomes" id="UP000321113">
    <property type="component" value="Unassembled WGS sequence"/>
</dbReference>
<dbReference type="OrthoDB" id="9814831at2"/>